<dbReference type="EMBL" id="CP102774">
    <property type="protein sequence ID" value="UZF87270.1"/>
    <property type="molecule type" value="Genomic_DNA"/>
</dbReference>
<keyword evidence="1" id="KW-0472">Membrane</keyword>
<sequence length="307" mass="34878">MQAGCDFSSVVGLTDGSESTMAVEDDIIPRDIRFGIRENATRHWYDGDLIKTFTADGLSIFLPEGERFFIRSLKHFGPLLKDRELAAEINGYSVQEAYHTREHEDYNRAMSSLGYDVEAMEKPVIRAMDIVKNPLHRLAVTCAIEHLTATLSTVTLRHPELLAGAAAPYRRLWMWHALEELEHKAVALDVLKAATPGMSGVQRYFLRVFAMNGTIIPFLLIFIRNLRIYARQDGVKTGFGFWMRFLRIVLVSPGFWRRCMPLVLKYYLPNFDPRNSDDAELVRKGRDWLAREMGFGVSTDPTGATAS</sequence>
<accession>A0A9E7ZK15</accession>
<keyword evidence="2" id="KW-0378">Hydrolase</keyword>
<evidence type="ECO:0000313" key="2">
    <source>
        <dbReference type="EMBL" id="UZF87270.1"/>
    </source>
</evidence>
<organism evidence="2">
    <name type="scientific">Bosea sp. NBC_00436</name>
    <dbReference type="NCBI Taxonomy" id="2969620"/>
    <lineage>
        <taxon>Bacteria</taxon>
        <taxon>Pseudomonadati</taxon>
        <taxon>Pseudomonadota</taxon>
        <taxon>Alphaproteobacteria</taxon>
        <taxon>Hyphomicrobiales</taxon>
        <taxon>Boseaceae</taxon>
        <taxon>Bosea</taxon>
    </lineage>
</organism>
<dbReference type="PIRSF" id="PIRSF007580">
    <property type="entry name" value="UCP07580"/>
    <property type="match status" value="1"/>
</dbReference>
<evidence type="ECO:0000256" key="1">
    <source>
        <dbReference type="SAM" id="Phobius"/>
    </source>
</evidence>
<gene>
    <name evidence="2" type="ORF">NWE54_00250</name>
</gene>
<feature type="transmembrane region" description="Helical" evidence="1">
    <location>
        <begin position="204"/>
        <end position="223"/>
    </location>
</feature>
<dbReference type="GO" id="GO:0016787">
    <property type="term" value="F:hydrolase activity"/>
    <property type="evidence" value="ECO:0007669"/>
    <property type="project" value="UniProtKB-KW"/>
</dbReference>
<protein>
    <submittedName>
        <fullName evidence="2">Metal-dependent hydrolase</fullName>
    </submittedName>
</protein>
<dbReference type="Pfam" id="PF10118">
    <property type="entry name" value="Metal_hydrol"/>
    <property type="match status" value="1"/>
</dbReference>
<name>A0A9E7ZK15_9HYPH</name>
<dbReference type="PANTHER" id="PTHR39456:SF1">
    <property type="entry name" value="METAL-DEPENDENT HYDROLASE"/>
    <property type="match status" value="1"/>
</dbReference>
<keyword evidence="1" id="KW-0812">Transmembrane</keyword>
<dbReference type="InterPro" id="IPR016516">
    <property type="entry name" value="UCP07580"/>
</dbReference>
<reference evidence="2" key="1">
    <citation type="submission" date="2022-08" db="EMBL/GenBank/DDBJ databases">
        <title>Complete Genome Sequences of 2 Bosea sp. soil isolates.</title>
        <authorList>
            <person name="Alvarez Arevalo M."/>
            <person name="Sterndorff E.B."/>
            <person name="Faurdal D."/>
            <person name="Joergensen T.S."/>
            <person name="Weber T."/>
        </authorList>
    </citation>
    <scope>NUCLEOTIDE SEQUENCE</scope>
    <source>
        <strain evidence="2">NBC_00436</strain>
    </source>
</reference>
<proteinExistence type="predicted"/>
<dbReference type="AlphaFoldDB" id="A0A9E7ZK15"/>
<dbReference type="PANTHER" id="PTHR39456">
    <property type="entry name" value="METAL-DEPENDENT HYDROLASE"/>
    <property type="match status" value="1"/>
</dbReference>
<keyword evidence="1" id="KW-1133">Transmembrane helix</keyword>